<evidence type="ECO:0000313" key="2">
    <source>
        <dbReference type="EMBL" id="KAK7692416.1"/>
    </source>
</evidence>
<evidence type="ECO:0000313" key="3">
    <source>
        <dbReference type="Proteomes" id="UP001385951"/>
    </source>
</evidence>
<evidence type="ECO:0000256" key="1">
    <source>
        <dbReference type="SAM" id="MobiDB-lite"/>
    </source>
</evidence>
<protein>
    <submittedName>
        <fullName evidence="2">Uncharacterized protein</fullName>
    </submittedName>
</protein>
<dbReference type="Proteomes" id="UP001385951">
    <property type="component" value="Unassembled WGS sequence"/>
</dbReference>
<dbReference type="AlphaFoldDB" id="A0AAW0GS93"/>
<name>A0AAW0GS93_9APHY</name>
<comment type="caution">
    <text evidence="2">The sequence shown here is derived from an EMBL/GenBank/DDBJ whole genome shotgun (WGS) entry which is preliminary data.</text>
</comment>
<feature type="region of interest" description="Disordered" evidence="1">
    <location>
        <begin position="19"/>
        <end position="44"/>
    </location>
</feature>
<accession>A0AAW0GS93</accession>
<gene>
    <name evidence="2" type="ORF">QCA50_004041</name>
</gene>
<organism evidence="2 3">
    <name type="scientific">Cerrena zonata</name>
    <dbReference type="NCBI Taxonomy" id="2478898"/>
    <lineage>
        <taxon>Eukaryota</taxon>
        <taxon>Fungi</taxon>
        <taxon>Dikarya</taxon>
        <taxon>Basidiomycota</taxon>
        <taxon>Agaricomycotina</taxon>
        <taxon>Agaricomycetes</taxon>
        <taxon>Polyporales</taxon>
        <taxon>Cerrenaceae</taxon>
        <taxon>Cerrena</taxon>
    </lineage>
</organism>
<reference evidence="2 3" key="1">
    <citation type="submission" date="2022-09" db="EMBL/GenBank/DDBJ databases">
        <authorList>
            <person name="Palmer J.M."/>
        </authorList>
    </citation>
    <scope>NUCLEOTIDE SEQUENCE [LARGE SCALE GENOMIC DNA]</scope>
    <source>
        <strain evidence="2 3">DSM 7382</strain>
    </source>
</reference>
<dbReference type="EMBL" id="JASBNA010000004">
    <property type="protein sequence ID" value="KAK7692416.1"/>
    <property type="molecule type" value="Genomic_DNA"/>
</dbReference>
<keyword evidence="3" id="KW-1185">Reference proteome</keyword>
<proteinExistence type="predicted"/>
<sequence>MPSKTCPSGVALANIHLTRGKPRQNKPDDHEMYPGASLKRLPSNLPSPGAMKLSLCLGKKIGYGAGGRVYEAMVEYDHSSPGLRHMAMPPLVVTALRQFERCIDLLTPTHAKVKQDIGLDLCIIFLELRVGVPCV</sequence>